<evidence type="ECO:0000256" key="4">
    <source>
        <dbReference type="ARBA" id="ARBA00022843"/>
    </source>
</evidence>
<dbReference type="Gene3D" id="3.10.20.620">
    <property type="match status" value="1"/>
</dbReference>
<dbReference type="GO" id="GO:0061908">
    <property type="term" value="C:phagophore"/>
    <property type="evidence" value="ECO:0007669"/>
    <property type="project" value="TreeGrafter"/>
</dbReference>
<proteinExistence type="inferred from homology"/>
<keyword evidence="3 6" id="KW-1017">Isopeptide bond</keyword>
<evidence type="ECO:0000256" key="6">
    <source>
        <dbReference type="RuleBase" id="RU361202"/>
    </source>
</evidence>
<sequence length="267" mass="31129">MQDYEVTRKLWDGRIPVQFVLDKLEFMQCTAKPFYVNFTVVVPEMSYFPLILPRVLQYFSTVVDSFDTSSVWLQYNSKPLKWHYPVGLLFDLLKADHLLPWTIVLRTKDFPMEVMQCKGNDLESLYIQSVKEADQLKHKGKIISSMKVDECRLLWSSILHDKFDEFWAINKKLMGTSESDPLFHVPIRIHEVASDDCPFRQPLITPYNESGEAHTIADALKSVNIEYQLPVISHSVKVPLSTPLTWMLQNLSYLDNFIHIIVRRSKC</sequence>
<dbReference type="GO" id="GO:0005776">
    <property type="term" value="C:autophagosome"/>
    <property type="evidence" value="ECO:0007669"/>
    <property type="project" value="TreeGrafter"/>
</dbReference>
<dbReference type="InterPro" id="IPR007239">
    <property type="entry name" value="Atg5"/>
</dbReference>
<dbReference type="GO" id="GO:0044233">
    <property type="term" value="C:mitochondria-associated endoplasmic reticulum membrane contact site"/>
    <property type="evidence" value="ECO:0007669"/>
    <property type="project" value="TreeGrafter"/>
</dbReference>
<dbReference type="OrthoDB" id="272162at2759"/>
<feature type="domain" description="Autophagy protein ATG5 UblB" evidence="7">
    <location>
        <begin position="184"/>
        <end position="262"/>
    </location>
</feature>
<dbReference type="AlphaFoldDB" id="A0A0N5CSB7"/>
<dbReference type="InterPro" id="IPR042526">
    <property type="entry name" value="Atg5_HR"/>
</dbReference>
<evidence type="ECO:0000259" key="8">
    <source>
        <dbReference type="Pfam" id="PF20637"/>
    </source>
</evidence>
<dbReference type="EMBL" id="UYYF01001009">
    <property type="protein sequence ID" value="VDM99426.1"/>
    <property type="molecule type" value="Genomic_DNA"/>
</dbReference>
<dbReference type="InterPro" id="IPR048939">
    <property type="entry name" value="ATG5_UblA"/>
</dbReference>
<dbReference type="GO" id="GO:0034274">
    <property type="term" value="C:Atg12-Atg5-Atg16 complex"/>
    <property type="evidence" value="ECO:0007669"/>
    <property type="project" value="TreeGrafter"/>
</dbReference>
<dbReference type="InterPro" id="IPR042527">
    <property type="entry name" value="Atg5_UblA_dom_sf"/>
</dbReference>
<dbReference type="STRING" id="103827.A0A0N5CSB7"/>
<evidence type="ECO:0000313" key="11">
    <source>
        <dbReference type="Proteomes" id="UP000276776"/>
    </source>
</evidence>
<gene>
    <name evidence="10" type="ORF">TCLT_LOCUS3118</name>
</gene>
<dbReference type="Proteomes" id="UP000276776">
    <property type="component" value="Unassembled WGS sequence"/>
</dbReference>
<dbReference type="Gene3D" id="1.10.246.190">
    <property type="entry name" value="Autophagy protein Apg5, helix rich domain"/>
    <property type="match status" value="1"/>
</dbReference>
<dbReference type="WBParaSite" id="TCLT_0000311801-mRNA-1">
    <property type="protein sequence ID" value="TCLT_0000311801-mRNA-1"/>
    <property type="gene ID" value="TCLT_0000311801"/>
</dbReference>
<dbReference type="Pfam" id="PF04106">
    <property type="entry name" value="ATG5_UblB"/>
    <property type="match status" value="1"/>
</dbReference>
<dbReference type="PANTHER" id="PTHR13040:SF2">
    <property type="entry name" value="AUTOPHAGY PROTEIN 5"/>
    <property type="match status" value="1"/>
</dbReference>
<comment type="subcellular location">
    <subcellularLocation>
        <location evidence="1 6">Preautophagosomal structure membrane</location>
        <topology evidence="1 6">Peripheral membrane protein</topology>
    </subcellularLocation>
</comment>
<name>A0A0N5CSB7_THECL</name>
<evidence type="ECO:0000256" key="3">
    <source>
        <dbReference type="ARBA" id="ARBA00022499"/>
    </source>
</evidence>
<reference evidence="12" key="1">
    <citation type="submission" date="2017-02" db="UniProtKB">
        <authorList>
            <consortium name="WormBaseParasite"/>
        </authorList>
    </citation>
    <scope>IDENTIFICATION</scope>
</reference>
<dbReference type="Pfam" id="PF20637">
    <property type="entry name" value="ATG5_HBR"/>
    <property type="match status" value="1"/>
</dbReference>
<dbReference type="GO" id="GO:0034727">
    <property type="term" value="P:piecemeal microautophagy of the nucleus"/>
    <property type="evidence" value="ECO:0007669"/>
    <property type="project" value="TreeGrafter"/>
</dbReference>
<reference evidence="10 11" key="2">
    <citation type="submission" date="2018-11" db="EMBL/GenBank/DDBJ databases">
        <authorList>
            <consortium name="Pathogen Informatics"/>
        </authorList>
    </citation>
    <scope>NUCLEOTIDE SEQUENCE [LARGE SCALE GENOMIC DNA]</scope>
</reference>
<protein>
    <recommendedName>
        <fullName evidence="6">Autophagy protein 5</fullName>
    </recommendedName>
</protein>
<keyword evidence="4 6" id="KW-0832">Ubl conjugation</keyword>
<comment type="similarity">
    <text evidence="2 6">Belongs to the ATG5 family.</text>
</comment>
<evidence type="ECO:0000313" key="10">
    <source>
        <dbReference type="EMBL" id="VDM99426.1"/>
    </source>
</evidence>
<dbReference type="Gene3D" id="3.10.20.90">
    <property type="entry name" value="Phosphatidylinositol 3-kinase Catalytic Subunit, Chain A, domain 1"/>
    <property type="match status" value="1"/>
</dbReference>
<accession>A0A0N5CSB7</accession>
<keyword evidence="6" id="KW-0472">Membrane</keyword>
<keyword evidence="11" id="KW-1185">Reference proteome</keyword>
<organism evidence="12">
    <name type="scientific">Thelazia callipaeda</name>
    <name type="common">Oriental eyeworm</name>
    <name type="synonym">Parasitic nematode</name>
    <dbReference type="NCBI Taxonomy" id="103827"/>
    <lineage>
        <taxon>Eukaryota</taxon>
        <taxon>Metazoa</taxon>
        <taxon>Ecdysozoa</taxon>
        <taxon>Nematoda</taxon>
        <taxon>Chromadorea</taxon>
        <taxon>Rhabditida</taxon>
        <taxon>Spirurina</taxon>
        <taxon>Spiruromorpha</taxon>
        <taxon>Thelazioidea</taxon>
        <taxon>Thelaziidae</taxon>
        <taxon>Thelazia</taxon>
    </lineage>
</organism>
<feature type="domain" description="Autophagy protein ATG5 alpha-helical bundle region" evidence="8">
    <location>
        <begin position="121"/>
        <end position="174"/>
    </location>
</feature>
<keyword evidence="5 6" id="KW-0072">Autophagy</keyword>
<dbReference type="GO" id="GO:0007033">
    <property type="term" value="P:vacuole organization"/>
    <property type="evidence" value="ECO:0007669"/>
    <property type="project" value="UniProtKB-ARBA"/>
</dbReference>
<evidence type="ECO:0000313" key="12">
    <source>
        <dbReference type="WBParaSite" id="TCLT_0000311801-mRNA-1"/>
    </source>
</evidence>
<dbReference type="GO" id="GO:0034045">
    <property type="term" value="C:phagophore assembly site membrane"/>
    <property type="evidence" value="ECO:0007669"/>
    <property type="project" value="UniProtKB-SubCell"/>
</dbReference>
<evidence type="ECO:0000259" key="7">
    <source>
        <dbReference type="Pfam" id="PF04106"/>
    </source>
</evidence>
<dbReference type="OMA" id="SIQKAVW"/>
<feature type="domain" description="Autophagy protein ATG5 UblA" evidence="9">
    <location>
        <begin position="10"/>
        <end position="106"/>
    </location>
</feature>
<evidence type="ECO:0000259" key="9">
    <source>
        <dbReference type="Pfam" id="PF20638"/>
    </source>
</evidence>
<evidence type="ECO:0000256" key="2">
    <source>
        <dbReference type="ARBA" id="ARBA00006910"/>
    </source>
</evidence>
<evidence type="ECO:0000256" key="5">
    <source>
        <dbReference type="ARBA" id="ARBA00023006"/>
    </source>
</evidence>
<dbReference type="GO" id="GO:0000422">
    <property type="term" value="P:autophagy of mitochondrion"/>
    <property type="evidence" value="ECO:0007669"/>
    <property type="project" value="TreeGrafter"/>
</dbReference>
<comment type="function">
    <text evidence="6">Involved in autophagic vesicle formation.</text>
</comment>
<dbReference type="PANTHER" id="PTHR13040">
    <property type="entry name" value="AUTOPHAGY PROTEIN 5"/>
    <property type="match status" value="1"/>
</dbReference>
<dbReference type="Pfam" id="PF20638">
    <property type="entry name" value="ATG5_UblA"/>
    <property type="match status" value="1"/>
</dbReference>
<dbReference type="GO" id="GO:0006995">
    <property type="term" value="P:cellular response to nitrogen starvation"/>
    <property type="evidence" value="ECO:0007669"/>
    <property type="project" value="TreeGrafter"/>
</dbReference>
<evidence type="ECO:0000256" key="1">
    <source>
        <dbReference type="ARBA" id="ARBA00004623"/>
    </source>
</evidence>
<dbReference type="InterPro" id="IPR048318">
    <property type="entry name" value="ATG5_UblB"/>
</dbReference>
<comment type="subunit">
    <text evidence="6">Conjugated with ATG12.</text>
</comment>
<dbReference type="GO" id="GO:0019776">
    <property type="term" value="F:Atg8-family ligase activity"/>
    <property type="evidence" value="ECO:0007669"/>
    <property type="project" value="TreeGrafter"/>
</dbReference>
<dbReference type="InterPro" id="IPR048940">
    <property type="entry name" value="ATG5_HBR"/>
</dbReference>